<evidence type="ECO:0000256" key="5">
    <source>
        <dbReference type="ARBA" id="ARBA00022989"/>
    </source>
</evidence>
<name>A0A0F8V149_9EURO</name>
<evidence type="ECO:0000256" key="1">
    <source>
        <dbReference type="ARBA" id="ARBA00004141"/>
    </source>
</evidence>
<keyword evidence="5 7" id="KW-1133">Transmembrane helix</keyword>
<dbReference type="Gene3D" id="1.20.1540.10">
    <property type="entry name" value="Rhomboid-like"/>
    <property type="match status" value="1"/>
</dbReference>
<evidence type="ECO:0000256" key="4">
    <source>
        <dbReference type="ARBA" id="ARBA00022801"/>
    </source>
</evidence>
<feature type="transmembrane region" description="Helical" evidence="7">
    <location>
        <begin position="451"/>
        <end position="471"/>
    </location>
</feature>
<evidence type="ECO:0000256" key="7">
    <source>
        <dbReference type="SAM" id="Phobius"/>
    </source>
</evidence>
<organism evidence="9 10">
    <name type="scientific">Aspergillus rambellii</name>
    <dbReference type="NCBI Taxonomy" id="308745"/>
    <lineage>
        <taxon>Eukaryota</taxon>
        <taxon>Fungi</taxon>
        <taxon>Dikarya</taxon>
        <taxon>Ascomycota</taxon>
        <taxon>Pezizomycotina</taxon>
        <taxon>Eurotiomycetes</taxon>
        <taxon>Eurotiomycetidae</taxon>
        <taxon>Eurotiales</taxon>
        <taxon>Aspergillaceae</taxon>
        <taxon>Aspergillus</taxon>
        <taxon>Aspergillus subgen. Nidulantes</taxon>
    </lineage>
</organism>
<proteinExistence type="inferred from homology"/>
<dbReference type="InterPro" id="IPR035952">
    <property type="entry name" value="Rhomboid-like_sf"/>
</dbReference>
<dbReference type="EMBL" id="JZBS01002939">
    <property type="protein sequence ID" value="KKK16721.1"/>
    <property type="molecule type" value="Genomic_DNA"/>
</dbReference>
<evidence type="ECO:0000256" key="6">
    <source>
        <dbReference type="ARBA" id="ARBA00023136"/>
    </source>
</evidence>
<comment type="subcellular location">
    <subcellularLocation>
        <location evidence="1">Membrane</location>
        <topology evidence="1">Multi-pass membrane protein</topology>
    </subcellularLocation>
</comment>
<dbReference type="AlphaFoldDB" id="A0A0F8V149"/>
<feature type="transmembrane region" description="Helical" evidence="7">
    <location>
        <begin position="518"/>
        <end position="540"/>
    </location>
</feature>
<keyword evidence="10" id="KW-1185">Reference proteome</keyword>
<dbReference type="InterPro" id="IPR050925">
    <property type="entry name" value="Rhomboid_protease_S54"/>
</dbReference>
<feature type="transmembrane region" description="Helical" evidence="7">
    <location>
        <begin position="546"/>
        <end position="563"/>
    </location>
</feature>
<evidence type="ECO:0000313" key="10">
    <source>
        <dbReference type="Proteomes" id="UP000034291"/>
    </source>
</evidence>
<accession>A0A0F8V149</accession>
<dbReference type="FunFam" id="1.20.1540.10:FF:000012">
    <property type="entry name" value="Rhomboid family protein"/>
    <property type="match status" value="1"/>
</dbReference>
<keyword evidence="3 7" id="KW-0812">Transmembrane</keyword>
<keyword evidence="6 7" id="KW-0472">Membrane</keyword>
<keyword evidence="4" id="KW-0378">Hydrolase</keyword>
<feature type="domain" description="Peptidase S54 rhomboid" evidence="8">
    <location>
        <begin position="414"/>
        <end position="560"/>
    </location>
</feature>
<dbReference type="PANTHER" id="PTHR43731">
    <property type="entry name" value="RHOMBOID PROTEASE"/>
    <property type="match status" value="1"/>
</dbReference>
<dbReference type="Pfam" id="PF01694">
    <property type="entry name" value="Rhomboid"/>
    <property type="match status" value="1"/>
</dbReference>
<evidence type="ECO:0000259" key="8">
    <source>
        <dbReference type="Pfam" id="PF01694"/>
    </source>
</evidence>
<dbReference type="GO" id="GO:0016020">
    <property type="term" value="C:membrane"/>
    <property type="evidence" value="ECO:0007669"/>
    <property type="project" value="UniProtKB-SubCell"/>
</dbReference>
<evidence type="ECO:0000256" key="3">
    <source>
        <dbReference type="ARBA" id="ARBA00022692"/>
    </source>
</evidence>
<protein>
    <recommendedName>
        <fullName evidence="8">Peptidase S54 rhomboid domain-containing protein</fullName>
    </recommendedName>
</protein>
<dbReference type="GO" id="GO:0006465">
    <property type="term" value="P:signal peptide processing"/>
    <property type="evidence" value="ECO:0007669"/>
    <property type="project" value="TreeGrafter"/>
</dbReference>
<dbReference type="OrthoDB" id="10260614at2759"/>
<feature type="transmembrane region" description="Helical" evidence="7">
    <location>
        <begin position="372"/>
        <end position="392"/>
    </location>
</feature>
<feature type="transmembrane region" description="Helical" evidence="7">
    <location>
        <begin position="334"/>
        <end position="352"/>
    </location>
</feature>
<sequence>MCMNRGFCFPKSQDMSNVLCVAWRTPGLGLRASSLLPPNATAPFRSIGRHSSPAWLLDSISRRFLNSSSLFTPLPFRLRRPEAPCPPSPSQISARFFQNSAGLLSQKVPPPEHGVKLRDEPFSKAEIDAIFGTRAKISLAMGNRALSVLQGRRLDGTLDLDFPADITRAVRAAGLDAGLKYLRENYPIDEDAAIMARIEREEREEETKLIRRAEELGLYKPQSGSYGAELGEGDDPSGRSVLKEYRKQNEERLLAEAERKRQEWLEGEEKDREKWKQQMEKNTSLQKYEDTSALEVKERADPTQRPVLAWIQKHHLRATNYEMDVTQLTTRRRILPALGFTLLTLGLCYAFAANYEPPAKADRMWPDLPPAAATAVAIIGANVGIFVLWKAWPPAWRLLNRYFISVAAYPRPFSLIGNVFSHQTVRHIATNMALIWFVGTKLHDEIGRGNFLALYMAAGVIGSFTSLTIHVLTNKLFITSLGASGAVSGLVAALCMIHSNEKLTIAFLPREWQDTISAPGWVFLAGLVTFEVLSMVFPFRMATLDHWAHLGGYLTGTLWAVNWKEKERIEREKNKTWLDKVFG</sequence>
<dbReference type="STRING" id="308745.A0A0F8V149"/>
<dbReference type="SUPFAM" id="SSF144091">
    <property type="entry name" value="Rhomboid-like"/>
    <property type="match status" value="1"/>
</dbReference>
<dbReference type="PANTHER" id="PTHR43731:SF14">
    <property type="entry name" value="PRESENILIN-ASSOCIATED RHOMBOID-LIKE PROTEIN, MITOCHONDRIAL"/>
    <property type="match status" value="1"/>
</dbReference>
<feature type="transmembrane region" description="Helical" evidence="7">
    <location>
        <begin position="477"/>
        <end position="497"/>
    </location>
</feature>
<dbReference type="InterPro" id="IPR022764">
    <property type="entry name" value="Peptidase_S54_rhomboid_dom"/>
</dbReference>
<comment type="similarity">
    <text evidence="2">Belongs to the peptidase S54 family.</text>
</comment>
<gene>
    <name evidence="9" type="ORF">ARAM_004180</name>
</gene>
<dbReference type="GO" id="GO:0004252">
    <property type="term" value="F:serine-type endopeptidase activity"/>
    <property type="evidence" value="ECO:0007669"/>
    <property type="project" value="InterPro"/>
</dbReference>
<reference evidence="9 10" key="1">
    <citation type="submission" date="2015-02" db="EMBL/GenBank/DDBJ databases">
        <title>Draft Genome Sequences of Two Closely-Related Aflatoxigenic Aspergillus Species Obtained from the Cote d'Ivoire.</title>
        <authorList>
            <person name="Moore G.G."/>
            <person name="Beltz S.B."/>
            <person name="Mack B.M."/>
        </authorList>
    </citation>
    <scope>NUCLEOTIDE SEQUENCE [LARGE SCALE GENOMIC DNA]</scope>
    <source>
        <strain evidence="9 10">SRRC1468</strain>
    </source>
</reference>
<evidence type="ECO:0000313" key="9">
    <source>
        <dbReference type="EMBL" id="KKK16721.1"/>
    </source>
</evidence>
<comment type="caution">
    <text evidence="9">The sequence shown here is derived from an EMBL/GenBank/DDBJ whole genome shotgun (WGS) entry which is preliminary data.</text>
</comment>
<evidence type="ECO:0000256" key="2">
    <source>
        <dbReference type="ARBA" id="ARBA00009045"/>
    </source>
</evidence>
<dbReference type="Proteomes" id="UP000034291">
    <property type="component" value="Unassembled WGS sequence"/>
</dbReference>